<evidence type="ECO:0000313" key="1">
    <source>
        <dbReference type="EMBL" id="KRZ64038.1"/>
    </source>
</evidence>
<keyword evidence="2" id="KW-1185">Reference proteome</keyword>
<gene>
    <name evidence="1" type="ORF">T10_10668</name>
</gene>
<dbReference type="OrthoDB" id="5925126at2759"/>
<proteinExistence type="predicted"/>
<evidence type="ECO:0000313" key="2">
    <source>
        <dbReference type="Proteomes" id="UP000054843"/>
    </source>
</evidence>
<dbReference type="AlphaFoldDB" id="A0A0V1LX36"/>
<sequence>MHNSQNYCQKWMDCPFLHLFQIVYNIYFMHYVFSEILRCSHAILDCASMKAEVWTCPDRLTRLDQASGIAEPVLP</sequence>
<accession>A0A0V1LX36</accession>
<name>A0A0V1LX36_9BILA</name>
<reference evidence="1 2" key="1">
    <citation type="submission" date="2015-01" db="EMBL/GenBank/DDBJ databases">
        <title>Evolution of Trichinella species and genotypes.</title>
        <authorList>
            <person name="Korhonen P.K."/>
            <person name="Edoardo P."/>
            <person name="Giuseppe L.R."/>
            <person name="Gasser R.B."/>
        </authorList>
    </citation>
    <scope>NUCLEOTIDE SEQUENCE [LARGE SCALE GENOMIC DNA]</scope>
    <source>
        <strain evidence="1">ISS1980</strain>
    </source>
</reference>
<organism evidence="1 2">
    <name type="scientific">Trichinella papuae</name>
    <dbReference type="NCBI Taxonomy" id="268474"/>
    <lineage>
        <taxon>Eukaryota</taxon>
        <taxon>Metazoa</taxon>
        <taxon>Ecdysozoa</taxon>
        <taxon>Nematoda</taxon>
        <taxon>Enoplea</taxon>
        <taxon>Dorylaimia</taxon>
        <taxon>Trichinellida</taxon>
        <taxon>Trichinellidae</taxon>
        <taxon>Trichinella</taxon>
    </lineage>
</organism>
<dbReference type="EMBL" id="JYDO01001548">
    <property type="protein sequence ID" value="KRZ64038.1"/>
    <property type="molecule type" value="Genomic_DNA"/>
</dbReference>
<dbReference type="Proteomes" id="UP000054843">
    <property type="component" value="Unassembled WGS sequence"/>
</dbReference>
<comment type="caution">
    <text evidence="1">The sequence shown here is derived from an EMBL/GenBank/DDBJ whole genome shotgun (WGS) entry which is preliminary data.</text>
</comment>
<protein>
    <submittedName>
        <fullName evidence="1">Uncharacterized protein</fullName>
    </submittedName>
</protein>